<accession>A0A195FD37</accession>
<protein>
    <submittedName>
        <fullName evidence="11">Putative odorant receptor 92a</fullName>
    </submittedName>
</protein>
<feature type="transmembrane region" description="Helical" evidence="10">
    <location>
        <begin position="178"/>
        <end position="197"/>
    </location>
</feature>
<feature type="transmembrane region" description="Helical" evidence="10">
    <location>
        <begin position="326"/>
        <end position="348"/>
    </location>
</feature>
<evidence type="ECO:0000313" key="12">
    <source>
        <dbReference type="Proteomes" id="UP000078541"/>
    </source>
</evidence>
<reference evidence="11 12" key="1">
    <citation type="submission" date="2016-03" db="EMBL/GenBank/DDBJ databases">
        <title>Trachymyrmex septentrionalis WGS genome.</title>
        <authorList>
            <person name="Nygaard S."/>
            <person name="Hu H."/>
            <person name="Boomsma J."/>
            <person name="Zhang G."/>
        </authorList>
    </citation>
    <scope>NUCLEOTIDE SEQUENCE [LARGE SCALE GENOMIC DNA]</scope>
    <source>
        <strain evidence="11">Tsep2-gDNA-1</strain>
        <tissue evidence="11">Whole body</tissue>
    </source>
</reference>
<dbReference type="GO" id="GO:0004984">
    <property type="term" value="F:olfactory receptor activity"/>
    <property type="evidence" value="ECO:0007669"/>
    <property type="project" value="InterPro"/>
</dbReference>
<evidence type="ECO:0000256" key="1">
    <source>
        <dbReference type="ARBA" id="ARBA00004651"/>
    </source>
</evidence>
<keyword evidence="9" id="KW-0807">Transducer</keyword>
<feature type="transmembrane region" description="Helical" evidence="10">
    <location>
        <begin position="204"/>
        <end position="225"/>
    </location>
</feature>
<gene>
    <name evidence="11" type="ORF">ALC56_07583</name>
</gene>
<dbReference type="GO" id="GO:0007165">
    <property type="term" value="P:signal transduction"/>
    <property type="evidence" value="ECO:0007669"/>
    <property type="project" value="UniProtKB-KW"/>
</dbReference>
<evidence type="ECO:0000256" key="2">
    <source>
        <dbReference type="ARBA" id="ARBA00022475"/>
    </source>
</evidence>
<feature type="transmembrane region" description="Helical" evidence="10">
    <location>
        <begin position="563"/>
        <end position="586"/>
    </location>
</feature>
<keyword evidence="4 10" id="KW-0812">Transmembrane</keyword>
<feature type="transmembrane region" description="Helical" evidence="10">
    <location>
        <begin position="49"/>
        <end position="71"/>
    </location>
</feature>
<organism evidence="11 12">
    <name type="scientific">Trachymyrmex septentrionalis</name>
    <dbReference type="NCBI Taxonomy" id="34720"/>
    <lineage>
        <taxon>Eukaryota</taxon>
        <taxon>Metazoa</taxon>
        <taxon>Ecdysozoa</taxon>
        <taxon>Arthropoda</taxon>
        <taxon>Hexapoda</taxon>
        <taxon>Insecta</taxon>
        <taxon>Pterygota</taxon>
        <taxon>Neoptera</taxon>
        <taxon>Endopterygota</taxon>
        <taxon>Hymenoptera</taxon>
        <taxon>Apocrita</taxon>
        <taxon>Aculeata</taxon>
        <taxon>Formicoidea</taxon>
        <taxon>Formicidae</taxon>
        <taxon>Myrmicinae</taxon>
        <taxon>Trachymyrmex</taxon>
    </lineage>
</organism>
<feature type="transmembrane region" description="Helical" evidence="10">
    <location>
        <begin position="471"/>
        <end position="494"/>
    </location>
</feature>
<proteinExistence type="predicted"/>
<keyword evidence="3" id="KW-0716">Sensory transduction</keyword>
<sequence>MDKIRTWPNENHEKDVIDILIWNRWLLRVLGIWPLIYPNTTIIEKILATFSFASCWIVLGLFLVLTSMYTFTDRSIMGEKMKMLGPLGYVFFSMLKYLFLVIRHKSIRRCVQILSTDWRMVQEKNHREIMMRDAEKGHLLSKFCIVFMYCGGLSYNTVMPFLSQTSYANKQNVTIRPMAYLGFDIVFDLQLMPVYVFAFSLQCFIGIVMFNITTSVCCLAAMFVAHACGQIDIVIASVENLFKGERDHIKFEKYMAIIVQHHVKTLSWHRRYLARVMSSRNSRNNTDNVFGRIFPANVNTLSSSHFPIKYTKSIFHSQEWNNSDGIAIFTYFFLFVSFVFNIFIFCYIGELLTEQCSKVGNTTYTIEWYNLPGKVALDLMLMINMSGHPVQITAGRLLSLSFANFGNIDKTHQSPSRHRNDSMAKHNISWSNVNSERDIINAVVWIRWILRILGIWPLVYSNTTTIEKILAPISFALCWSALSFLLIPLTIFTLSDRTTIYEKVKLLGPLSYVIIATLKYFFLVIHRKSIRQCINVLSTDWRAVHQQDYRKIMIKNVAKSHVLSKFCILFMYSGGLCFHTVMPFLTHTTIDEQNVTVKPIPYPGFDIIFDLHFTPAYVFVFCAQWFSGTVLFNITTAVCCLAAMFVAHVCGQIEIVMARIENLIKNVQNSRMKEHIAIIVKHHMQSLGFSVSIDNILREICLVEIVGATLNICLLEYYSIMEWNNSNNIAILTYFFLLISFVFNVFTFCYIGEQLTNQCSKVGFASYKIEWYHLPGKTALDLTLINSISQHPIKITAGKIINLSFSSFCSVSTICHHFKDMQIQRFSMQFFHVSPFLFNFSIVRFNISTSIRCLAFILISHACGQINIEIARVENFFKKKYNHTKFEKCMAIIVHHVRTLDSMTSELSRSHDANTQTAIKLDNLMDIDIWMRINLTNTHYSQFKLRRSNILTLMYLLKRIQAMNQNVNIPLDKIDCSSARKLLFPFPILTMLKASAIVMRNFLPSRYRRSTPVAFAPS</sequence>
<evidence type="ECO:0000256" key="3">
    <source>
        <dbReference type="ARBA" id="ARBA00022606"/>
    </source>
</evidence>
<evidence type="ECO:0000256" key="6">
    <source>
        <dbReference type="ARBA" id="ARBA00022989"/>
    </source>
</evidence>
<dbReference type="PANTHER" id="PTHR21137">
    <property type="entry name" value="ODORANT RECEPTOR"/>
    <property type="match status" value="1"/>
</dbReference>
<keyword evidence="12" id="KW-1185">Reference proteome</keyword>
<evidence type="ECO:0000256" key="10">
    <source>
        <dbReference type="SAM" id="Phobius"/>
    </source>
</evidence>
<keyword evidence="5" id="KW-0552">Olfaction</keyword>
<dbReference type="EMBL" id="KQ981685">
    <property type="protein sequence ID" value="KYN37959.1"/>
    <property type="molecule type" value="Genomic_DNA"/>
</dbReference>
<keyword evidence="6 10" id="KW-1133">Transmembrane helix</keyword>
<dbReference type="STRING" id="34720.A0A195FD37"/>
<evidence type="ECO:0000256" key="7">
    <source>
        <dbReference type="ARBA" id="ARBA00023136"/>
    </source>
</evidence>
<dbReference type="GO" id="GO:0005886">
    <property type="term" value="C:plasma membrane"/>
    <property type="evidence" value="ECO:0007669"/>
    <property type="project" value="UniProtKB-SubCell"/>
</dbReference>
<feature type="transmembrane region" description="Helical" evidence="10">
    <location>
        <begin position="83"/>
        <end position="102"/>
    </location>
</feature>
<keyword evidence="2" id="KW-1003">Cell membrane</keyword>
<dbReference type="AlphaFoldDB" id="A0A195FD37"/>
<evidence type="ECO:0000256" key="8">
    <source>
        <dbReference type="ARBA" id="ARBA00023170"/>
    </source>
</evidence>
<feature type="transmembrane region" description="Helical" evidence="10">
    <location>
        <begin position="506"/>
        <end position="525"/>
    </location>
</feature>
<keyword evidence="8 11" id="KW-0675">Receptor</keyword>
<comment type="subcellular location">
    <subcellularLocation>
        <location evidence="1">Cell membrane</location>
        <topology evidence="1">Multi-pass membrane protein</topology>
    </subcellularLocation>
</comment>
<dbReference type="GO" id="GO:0005549">
    <property type="term" value="F:odorant binding"/>
    <property type="evidence" value="ECO:0007669"/>
    <property type="project" value="InterPro"/>
</dbReference>
<evidence type="ECO:0000313" key="11">
    <source>
        <dbReference type="EMBL" id="KYN37959.1"/>
    </source>
</evidence>
<evidence type="ECO:0000256" key="9">
    <source>
        <dbReference type="ARBA" id="ARBA00023224"/>
    </source>
</evidence>
<feature type="transmembrane region" description="Helical" evidence="10">
    <location>
        <begin position="139"/>
        <end position="158"/>
    </location>
</feature>
<dbReference type="PANTHER" id="PTHR21137:SF35">
    <property type="entry name" value="ODORANT RECEPTOR 19A-RELATED"/>
    <property type="match status" value="1"/>
</dbReference>
<keyword evidence="7 10" id="KW-0472">Membrane</keyword>
<dbReference type="Pfam" id="PF02949">
    <property type="entry name" value="7tm_6"/>
    <property type="match status" value="2"/>
</dbReference>
<dbReference type="InterPro" id="IPR004117">
    <property type="entry name" value="7tm6_olfct_rcpt"/>
</dbReference>
<evidence type="ECO:0000256" key="4">
    <source>
        <dbReference type="ARBA" id="ARBA00022692"/>
    </source>
</evidence>
<name>A0A195FD37_9HYME</name>
<feature type="transmembrane region" description="Helical" evidence="10">
    <location>
        <begin position="731"/>
        <end position="751"/>
    </location>
</feature>
<evidence type="ECO:0000256" key="5">
    <source>
        <dbReference type="ARBA" id="ARBA00022725"/>
    </source>
</evidence>
<dbReference type="Proteomes" id="UP000078541">
    <property type="component" value="Unassembled WGS sequence"/>
</dbReference>
<feature type="transmembrane region" description="Helical" evidence="10">
    <location>
        <begin position="632"/>
        <end position="650"/>
    </location>
</feature>